<dbReference type="InterPro" id="IPR040669">
    <property type="entry name" value="Agarase_CBM"/>
</dbReference>
<keyword evidence="3" id="KW-0732">Signal</keyword>
<dbReference type="InterPro" id="IPR013529">
    <property type="entry name" value="Glyco_hydro_42_N"/>
</dbReference>
<feature type="domain" description="Agarase CBM-like" evidence="5">
    <location>
        <begin position="799"/>
        <end position="962"/>
    </location>
</feature>
<evidence type="ECO:0000256" key="1">
    <source>
        <dbReference type="ARBA" id="ARBA00022801"/>
    </source>
</evidence>
<dbReference type="GO" id="GO:0009341">
    <property type="term" value="C:beta-galactosidase complex"/>
    <property type="evidence" value="ECO:0007669"/>
    <property type="project" value="InterPro"/>
</dbReference>
<dbReference type="Proteomes" id="UP000319004">
    <property type="component" value="Chromosome"/>
</dbReference>
<evidence type="ECO:0000256" key="2">
    <source>
        <dbReference type="ARBA" id="ARBA00023295"/>
    </source>
</evidence>
<dbReference type="Pfam" id="PF17992">
    <property type="entry name" value="Agarase_CBM"/>
    <property type="match status" value="1"/>
</dbReference>
<keyword evidence="1 7" id="KW-0378">Hydrolase</keyword>
<dbReference type="GO" id="GO:0004565">
    <property type="term" value="F:beta-galactosidase activity"/>
    <property type="evidence" value="ECO:0007669"/>
    <property type="project" value="InterPro"/>
</dbReference>
<evidence type="ECO:0000313" key="8">
    <source>
        <dbReference type="Proteomes" id="UP000319004"/>
    </source>
</evidence>
<dbReference type="Gene3D" id="2.60.120.1200">
    <property type="match status" value="1"/>
</dbReference>
<dbReference type="SUPFAM" id="SSF51445">
    <property type="entry name" value="(Trans)glycosidases"/>
    <property type="match status" value="2"/>
</dbReference>
<evidence type="ECO:0000256" key="3">
    <source>
        <dbReference type="SAM" id="SignalP"/>
    </source>
</evidence>
<sequence length="1461" mass="166944" precursor="true">MFRYLLPLIAATIFCASPMPSFAQTLSKEGRDQKAIHDYLFDSFLQGRATKFVGGGRDRGLKEVTILQETMELGHGDDVLLPEGAERVAGLFRHFAFHGANLDRVKEVYVFPFSPDKSPPRSQQVNDFYRVQMPSIPLSDQPPERMKVRFLMKDEDATCRIDDLVFIAQKQIPPEFDTIPYRDLGSEYPRERVEIDIDTDHELSIGGTSQLQRDRWFRMHETPGVVDPSFERWAAERNFLPGRGAFKFNPAITRAWGNWEPLKEREDQPGSADLSFFDQYDAGVRHRKTIPEFKNIPFALCFNDWPEFMSVPLVGRGTPKIEHFDDAAELAAAYVEDQIKDGGFTAEWWEVKNESSVQSEWAHHWKESQGIDGWGLLAEFHNRVADAVHQRAPEVKVGGPSSAYMQLQVKDFDLYRNQARFIEETRGHIDFYSHHFYENALMLGAHERRGQGYSNYLLGRYEAILDMLRAHMHKADNVLPILITECGSLQNGRQPSDNWLRLLAWNAYLTKSMQRPDQIDLFVPFVFLHMSWNPYSGDAAFTPKEDRKRHRTIDDFEPTAIANYFELWRDFDGRRLPVAFDRDWLDVVAVHDGKRISLAVTNMGGRQIAVDLSSVANRIGSERATQTRLNYHQGQIVFQPEHDVDTAAIPVDVNETTVIRLMPGKPIAPEKTLVLDRWYATETAVKSDGSPLSFDVRIDNPSQTHSAKLIIGAHRRGGLTEPVLVKINGNPIDIDTGDADEFSEYFAPLNAWIPASILQHHNKVEIQPQQDTTITSVQIQTHQASNDAASDPQPTVLFDFEDDQQLESIETRDIQISRVKSDSGSALLLESGHAIDWPGITLKPTQGTWDLGMFQHLSFDVINQGDQPFEIGLKIESRNADGIEKNFTVMNNIAAKESRKISGTLYTTPWKFTSSFVVQGMHAAPGQKTVDPSSVTQVVIFLRQPKRDYRFTIDNVKVETPMTSMDVGEFLPFIDQFGQFIHKQWPGKTLSQQDLVASREAEKKELAGKPGPASFNRFGGWKDSSQHGPAKFFRVEKHDGRWWLIDPDGCRFWSHGMDAVSTRFGGTGIEHRENYFRGLPKEDSKLGKYYFSSTWAFGFYADKTPFKMYNHLLANLHRKYGDDHRAEFEDVSHKRLRSWGFNTLASWCDESVNRQNRTPYVEFVYVEDGPVLEGAQKMWTQFHDVFDPRFRQSIAHGIEKVKYSIGDPWCMGYYVDNELYWGSDIDLALWTLRCSSKQAAKQEFLKDLTAKYETIDALNQAWGTEHATWSDLAEATQTPDVNKANEDLRQFAKKTSETYFRSVKEELAAAAPGQLYLGCRFIWDNETAIRAACRYADVVSFNRYLYSVDQMSLPKGEDKPILIGEFHFGALDRGLFHPTRAPAKNQTNRAECYKNYVLSALRNPLFVGTHWFQYYDEPTAGRGDGENYNTGFLDICDTPYPEMVSAAREVAERMYEYRAGR</sequence>
<dbReference type="EC" id="3.2.1.178" evidence="7"/>
<dbReference type="KEGG" id="snep:Enr13x_06950"/>
<protein>
    <submittedName>
        <fullName evidence="7">Beta-porphyranase A</fullName>
        <ecNumber evidence="7">3.2.1.178</ecNumber>
    </submittedName>
</protein>
<evidence type="ECO:0000259" key="6">
    <source>
        <dbReference type="Pfam" id="PF18040"/>
    </source>
</evidence>
<reference evidence="7 8" key="1">
    <citation type="submission" date="2019-03" db="EMBL/GenBank/DDBJ databases">
        <title>Deep-cultivation of Planctomycetes and their phenomic and genomic characterization uncovers novel biology.</title>
        <authorList>
            <person name="Wiegand S."/>
            <person name="Jogler M."/>
            <person name="Boedeker C."/>
            <person name="Pinto D."/>
            <person name="Vollmers J."/>
            <person name="Rivas-Marin E."/>
            <person name="Kohn T."/>
            <person name="Peeters S.H."/>
            <person name="Heuer A."/>
            <person name="Rast P."/>
            <person name="Oberbeckmann S."/>
            <person name="Bunk B."/>
            <person name="Jeske O."/>
            <person name="Meyerdierks A."/>
            <person name="Storesund J.E."/>
            <person name="Kallscheuer N."/>
            <person name="Luecker S."/>
            <person name="Lage O.M."/>
            <person name="Pohl T."/>
            <person name="Merkel B.J."/>
            <person name="Hornburger P."/>
            <person name="Mueller R.-W."/>
            <person name="Bruemmer F."/>
            <person name="Labrenz M."/>
            <person name="Spormann A.M."/>
            <person name="Op den Camp H."/>
            <person name="Overmann J."/>
            <person name="Amann R."/>
            <person name="Jetten M.S.M."/>
            <person name="Mascher T."/>
            <person name="Medema M.H."/>
            <person name="Devos D.P."/>
            <person name="Kaster A.-K."/>
            <person name="Ovreas L."/>
            <person name="Rohde M."/>
            <person name="Galperin M.Y."/>
            <person name="Jogler C."/>
        </authorList>
    </citation>
    <scope>NUCLEOTIDE SEQUENCE [LARGE SCALE GENOMIC DNA]</scope>
    <source>
        <strain evidence="7 8">Enr13</strain>
    </source>
</reference>
<evidence type="ECO:0000259" key="4">
    <source>
        <dbReference type="Pfam" id="PF02449"/>
    </source>
</evidence>
<feature type="signal peptide" evidence="3">
    <location>
        <begin position="1"/>
        <end position="23"/>
    </location>
</feature>
<dbReference type="CDD" id="cd21510">
    <property type="entry name" value="agarase_cat"/>
    <property type="match status" value="1"/>
</dbReference>
<feature type="chain" id="PRO_5021722862" evidence="3">
    <location>
        <begin position="24"/>
        <end position="1461"/>
    </location>
</feature>
<dbReference type="InterPro" id="IPR041224">
    <property type="entry name" value="BPA_C"/>
</dbReference>
<accession>A0A518HJ73</accession>
<evidence type="ECO:0000313" key="7">
    <source>
        <dbReference type="EMBL" id="QDV40859.1"/>
    </source>
</evidence>
<organism evidence="7 8">
    <name type="scientific">Stieleria neptunia</name>
    <dbReference type="NCBI Taxonomy" id="2527979"/>
    <lineage>
        <taxon>Bacteria</taxon>
        <taxon>Pseudomonadati</taxon>
        <taxon>Planctomycetota</taxon>
        <taxon>Planctomycetia</taxon>
        <taxon>Pirellulales</taxon>
        <taxon>Pirellulaceae</taxon>
        <taxon>Stieleria</taxon>
    </lineage>
</organism>
<dbReference type="Pfam" id="PF18040">
    <property type="entry name" value="BPA_C"/>
    <property type="match status" value="1"/>
</dbReference>
<feature type="domain" description="Beta-porphyranase A C-terminal" evidence="6">
    <location>
        <begin position="702"/>
        <end position="781"/>
    </location>
</feature>
<name>A0A518HJ73_9BACT</name>
<proteinExistence type="predicted"/>
<gene>
    <name evidence="7" type="ORF">Enr13x_06950</name>
</gene>
<dbReference type="EMBL" id="CP037423">
    <property type="protein sequence ID" value="QDV40859.1"/>
    <property type="molecule type" value="Genomic_DNA"/>
</dbReference>
<dbReference type="InterPro" id="IPR017853">
    <property type="entry name" value="GH"/>
</dbReference>
<keyword evidence="2 7" id="KW-0326">Glycosidase</keyword>
<dbReference type="GO" id="GO:0005975">
    <property type="term" value="P:carbohydrate metabolic process"/>
    <property type="evidence" value="ECO:0007669"/>
    <property type="project" value="InterPro"/>
</dbReference>
<keyword evidence="8" id="KW-1185">Reference proteome</keyword>
<dbReference type="Gene3D" id="2.60.120.430">
    <property type="entry name" value="Galactose-binding lectin"/>
    <property type="match status" value="1"/>
</dbReference>
<feature type="domain" description="Glycoside hydrolase family 42 N-terminal" evidence="4">
    <location>
        <begin position="1188"/>
        <end position="1346"/>
    </location>
</feature>
<dbReference type="Pfam" id="PF02449">
    <property type="entry name" value="Glyco_hydro_42"/>
    <property type="match status" value="1"/>
</dbReference>
<dbReference type="Gene3D" id="3.20.20.80">
    <property type="entry name" value="Glycosidases"/>
    <property type="match status" value="2"/>
</dbReference>
<evidence type="ECO:0000259" key="5">
    <source>
        <dbReference type="Pfam" id="PF17992"/>
    </source>
</evidence>